<evidence type="ECO:0000256" key="2">
    <source>
        <dbReference type="SAM" id="MobiDB-lite"/>
    </source>
</evidence>
<dbReference type="InterPro" id="IPR000535">
    <property type="entry name" value="MSP_dom"/>
</dbReference>
<dbReference type="InterPro" id="IPR013783">
    <property type="entry name" value="Ig-like_fold"/>
</dbReference>
<dbReference type="SUPFAM" id="SSF49354">
    <property type="entry name" value="PapD-like"/>
    <property type="match status" value="1"/>
</dbReference>
<proteinExistence type="predicted"/>
<feature type="domain" description="MSP" evidence="3">
    <location>
        <begin position="42"/>
        <end position="155"/>
    </location>
</feature>
<evidence type="ECO:0000313" key="5">
    <source>
        <dbReference type="Proteomes" id="UP001177023"/>
    </source>
</evidence>
<protein>
    <recommendedName>
        <fullName evidence="1">Major sperm protein</fullName>
    </recommendedName>
</protein>
<gene>
    <name evidence="4" type="ORF">MSPICULIGERA_LOCUS12714</name>
</gene>
<dbReference type="InterPro" id="IPR008962">
    <property type="entry name" value="PapD-like_sf"/>
</dbReference>
<dbReference type="EMBL" id="CATQJA010002629">
    <property type="protein sequence ID" value="CAJ0574379.1"/>
    <property type="molecule type" value="Genomic_DNA"/>
</dbReference>
<evidence type="ECO:0000313" key="4">
    <source>
        <dbReference type="EMBL" id="CAJ0574379.1"/>
    </source>
</evidence>
<dbReference type="Gene3D" id="2.60.40.10">
    <property type="entry name" value="Immunoglobulins"/>
    <property type="match status" value="1"/>
</dbReference>
<dbReference type="PANTHER" id="PTHR21513:SF19">
    <property type="entry name" value="MAJOR SPERM PROTEIN"/>
    <property type="match status" value="1"/>
</dbReference>
<feature type="region of interest" description="Disordered" evidence="2">
    <location>
        <begin position="246"/>
        <end position="268"/>
    </location>
</feature>
<comment type="caution">
    <text evidence="4">The sequence shown here is derived from an EMBL/GenBank/DDBJ whole genome shotgun (WGS) entry which is preliminary data.</text>
</comment>
<sequence>MEAKPLNEDVPEAEEARKVDVESTAAETTDDDDNDDNTPPFQLKLEPPTHLHCLWRKEAKVVTEFKLINITEHRQIFKVHATSDKFHFRPATGCVDAGEQKCIRVTFTSESAPPNHRYKFTVNSCKYGGQLRAREAWSKRKPEGAQELMMHFENDSDDDELSEYEGGICRLCPQMAKYSHQRIEKLCGVCVRTVKAAAKDLLRGKQHDWKCEKTDEYKQKNGVDEYYKIMLGSNCHRCLLHHLRDDQAKDPEEPTRDMHEYPSSSASE</sequence>
<feature type="non-terminal residue" evidence="4">
    <location>
        <position position="268"/>
    </location>
</feature>
<organism evidence="4 5">
    <name type="scientific">Mesorhabditis spiculigera</name>
    <dbReference type="NCBI Taxonomy" id="96644"/>
    <lineage>
        <taxon>Eukaryota</taxon>
        <taxon>Metazoa</taxon>
        <taxon>Ecdysozoa</taxon>
        <taxon>Nematoda</taxon>
        <taxon>Chromadorea</taxon>
        <taxon>Rhabditida</taxon>
        <taxon>Rhabditina</taxon>
        <taxon>Rhabditomorpha</taxon>
        <taxon>Rhabditoidea</taxon>
        <taxon>Rhabditidae</taxon>
        <taxon>Mesorhabditinae</taxon>
        <taxon>Mesorhabditis</taxon>
    </lineage>
</organism>
<dbReference type="Proteomes" id="UP001177023">
    <property type="component" value="Unassembled WGS sequence"/>
</dbReference>
<dbReference type="Pfam" id="PF00635">
    <property type="entry name" value="Motile_Sperm"/>
    <property type="match status" value="1"/>
</dbReference>
<comment type="function">
    <text evidence="1">Central component in molecular interactions underlying sperm crawling. Forms an extensive filament system that extends from sperm villipoda, along the leading edge of the pseudopod.</text>
</comment>
<keyword evidence="5" id="KW-1185">Reference proteome</keyword>
<dbReference type="PROSITE" id="PS50202">
    <property type="entry name" value="MSP"/>
    <property type="match status" value="1"/>
</dbReference>
<accession>A0AA36G0U5</accession>
<name>A0AA36G0U5_9BILA</name>
<evidence type="ECO:0000259" key="3">
    <source>
        <dbReference type="PROSITE" id="PS50202"/>
    </source>
</evidence>
<feature type="compositionally biased region" description="Basic and acidic residues" evidence="2">
    <location>
        <begin position="246"/>
        <end position="260"/>
    </location>
</feature>
<dbReference type="PANTHER" id="PTHR21513">
    <property type="entry name" value="MAJOR SPERM PROTEIN"/>
    <property type="match status" value="1"/>
</dbReference>
<feature type="region of interest" description="Disordered" evidence="2">
    <location>
        <begin position="1"/>
        <end position="41"/>
    </location>
</feature>
<keyword evidence="1" id="KW-0963">Cytoplasm</keyword>
<keyword evidence="1" id="KW-0206">Cytoskeleton</keyword>
<dbReference type="AlphaFoldDB" id="A0AA36G0U5"/>
<reference evidence="4" key="1">
    <citation type="submission" date="2023-06" db="EMBL/GenBank/DDBJ databases">
        <authorList>
            <person name="Delattre M."/>
        </authorList>
    </citation>
    <scope>NUCLEOTIDE SEQUENCE</scope>
    <source>
        <strain evidence="4">AF72</strain>
    </source>
</reference>
<evidence type="ECO:0000256" key="1">
    <source>
        <dbReference type="RuleBase" id="RU003425"/>
    </source>
</evidence>